<dbReference type="PROSITE" id="PS50943">
    <property type="entry name" value="HTH_CROC1"/>
    <property type="match status" value="1"/>
</dbReference>
<feature type="domain" description="HTH cro/C1-type" evidence="3">
    <location>
        <begin position="705"/>
        <end position="718"/>
    </location>
</feature>
<dbReference type="EMBL" id="BQXS01007715">
    <property type="protein sequence ID" value="GKT28380.1"/>
    <property type="molecule type" value="Genomic_DNA"/>
</dbReference>
<keyword evidence="2" id="KW-0472">Membrane</keyword>
<keyword evidence="5" id="KW-1185">Reference proteome</keyword>
<feature type="compositionally biased region" description="Basic and acidic residues" evidence="1">
    <location>
        <begin position="1096"/>
        <end position="1112"/>
    </location>
</feature>
<dbReference type="PANTHER" id="PTHR33862:SF3">
    <property type="entry name" value="OROFACIAL CLEFT 1 CANDIDATE GENE 1 PROTEIN"/>
    <property type="match status" value="1"/>
</dbReference>
<dbReference type="InterPro" id="IPR001387">
    <property type="entry name" value="Cro/C1-type_HTH"/>
</dbReference>
<gene>
    <name evidence="4" type="ORF">ADUPG1_004919</name>
</gene>
<feature type="transmembrane region" description="Helical" evidence="2">
    <location>
        <begin position="833"/>
        <end position="858"/>
    </location>
</feature>
<evidence type="ECO:0000313" key="4">
    <source>
        <dbReference type="EMBL" id="GKT28380.1"/>
    </source>
</evidence>
<name>A0ABQ5KAL6_9EUKA</name>
<feature type="compositionally biased region" description="Basic and acidic residues" evidence="1">
    <location>
        <begin position="594"/>
        <end position="608"/>
    </location>
</feature>
<evidence type="ECO:0000259" key="3">
    <source>
        <dbReference type="PROSITE" id="PS50943"/>
    </source>
</evidence>
<organism evidence="4 5">
    <name type="scientific">Aduncisulcus paluster</name>
    <dbReference type="NCBI Taxonomy" id="2918883"/>
    <lineage>
        <taxon>Eukaryota</taxon>
        <taxon>Metamonada</taxon>
        <taxon>Carpediemonas-like organisms</taxon>
        <taxon>Aduncisulcus</taxon>
    </lineage>
</organism>
<feature type="transmembrane region" description="Helical" evidence="2">
    <location>
        <begin position="773"/>
        <end position="791"/>
    </location>
</feature>
<feature type="compositionally biased region" description="Low complexity" evidence="1">
    <location>
        <begin position="1043"/>
        <end position="1054"/>
    </location>
</feature>
<dbReference type="Proteomes" id="UP001057375">
    <property type="component" value="Unassembled WGS sequence"/>
</dbReference>
<evidence type="ECO:0000313" key="5">
    <source>
        <dbReference type="Proteomes" id="UP001057375"/>
    </source>
</evidence>
<protein>
    <submittedName>
        <fullName evidence="4">Orofacial cleft 1 candidate gene 1 protein like protein</fullName>
    </submittedName>
</protein>
<feature type="compositionally biased region" description="Low complexity" evidence="1">
    <location>
        <begin position="1078"/>
        <end position="1087"/>
    </location>
</feature>
<feature type="region of interest" description="Disordered" evidence="1">
    <location>
        <begin position="1041"/>
        <end position="1135"/>
    </location>
</feature>
<feature type="transmembrane region" description="Helical" evidence="2">
    <location>
        <begin position="878"/>
        <end position="907"/>
    </location>
</feature>
<reference evidence="4" key="1">
    <citation type="submission" date="2022-03" db="EMBL/GenBank/DDBJ databases">
        <title>Draft genome sequence of Aduncisulcus paluster, a free-living microaerophilic Fornicata.</title>
        <authorList>
            <person name="Yuyama I."/>
            <person name="Kume K."/>
            <person name="Tamura T."/>
            <person name="Inagaki Y."/>
            <person name="Hashimoto T."/>
        </authorList>
    </citation>
    <scope>NUCLEOTIDE SEQUENCE</scope>
    <source>
        <strain evidence="4">NY0171</strain>
    </source>
</reference>
<keyword evidence="2" id="KW-1133">Transmembrane helix</keyword>
<dbReference type="PANTHER" id="PTHR33862">
    <property type="entry name" value="OROFACIAL CLEFT 1 CANDIDATE GENE 1 PROTEIN"/>
    <property type="match status" value="1"/>
</dbReference>
<feature type="compositionally biased region" description="Basic and acidic residues" evidence="1">
    <location>
        <begin position="1055"/>
        <end position="1077"/>
    </location>
</feature>
<comment type="caution">
    <text evidence="4">The sequence shown here is derived from an EMBL/GenBank/DDBJ whole genome shotgun (WGS) entry which is preliminary data.</text>
</comment>
<feature type="transmembrane region" description="Helical" evidence="2">
    <location>
        <begin position="803"/>
        <end position="821"/>
    </location>
</feature>
<proteinExistence type="predicted"/>
<accession>A0ABQ5KAL6</accession>
<keyword evidence="2" id="KW-0812">Transmembrane</keyword>
<dbReference type="InterPro" id="IPR031390">
    <property type="entry name" value="OFCC1"/>
</dbReference>
<feature type="transmembrane region" description="Helical" evidence="2">
    <location>
        <begin position="932"/>
        <end position="955"/>
    </location>
</feature>
<feature type="region of interest" description="Disordered" evidence="1">
    <location>
        <begin position="531"/>
        <end position="632"/>
    </location>
</feature>
<evidence type="ECO:0000256" key="1">
    <source>
        <dbReference type="SAM" id="MobiDB-lite"/>
    </source>
</evidence>
<sequence length="1224" mass="137960">MEIRKQLEERKKKIVSTIGDNEVELNPASTSFSKFTAPYSLTIGELDAESIEKTERLIDMQRRYYIIDEIKYHKKAVAHVCMKADNAIKSAENAAKRFSKSINHEGAFADQSREAKAMFSALRKAKKTIKVASKVRKAQVEEGFGKLVPDKLRMITSKTLHSTSTAKRPIKIHIHKLGSPGARLPRGRFVCSVSMLTKLGLDGSIIEWSKGRYPYNIHGITPHFKYSGSYEEESMNISRVLHTSVPSKIRTPPTACLLIELLYIVPTPQTYSNSSKRALAAANKRDSSDPSSRRVASSLPIPDSFPSVSSAAAPTSSSTMFLSVGWCVFPLLSVGLDVIEGGYRVPMVRGSLDPTVCLFSEYQSLFERDLDHWLGNLYISVTHTPQQTALKVPRYLRDVRHGTKEEDIKRVVLMRDMLLEEERERKAKMYEGYVTVDDNESEQTGSPHKSNNSSLIFFRDENGRTPDVDDDNEAVISFLPSRTALRRSLVSHLLRLEQERDYETRDVDGMEEDYEYEECYTTRFAGVSEEADQWDAEAESSTHSSAEDNHSAEGSGEDSVRTRRSTRSTSQRSGHHLVPSIPVQGMAINSIGEESEKQKTDSSKHSIADSKSVQQGQGGCKRPNPRDPNSIPFFTLKKEMIRSIGSFPNVHITPSGTNTHRLAPLFSCMAKAKKQEEDEEYQRTHISMHNNVYSLFQPEVPALTLKELRKEKGLSQQQQTQTKQGTGIQFSDTVRVPKAAVERREAGERVSSGSFLTSGLLGDFALLFPSTGVFWSSIFLLITSLLLHNFLKGFFQYLYLKLRGVYVHQVSLAFLVTYVLMEYEGRVYDVMFEVFNVLIGALSGMVLFLALLIPLYLFTKHKLKHTHSHIRSHVPSVIWRFCASIGLWMVIDPLLVILYGMLCYWLHPNAVSDLRRITVVFEYRQGDSSAGFMFLVIIYILTFAVNMALFIWYLLRVHNSGQLHDAVLKLTDVSGTRTFIPPDDSVTLSEFVDILRESEKWRGSGGARRKCVVTEYVRRLPKDVIIDPACVKACLQNQEAMNSRPSSRVKSAKSSSREEAYIQVRQDDSGSRGDSRSGSRYGSRNDSLYSRGGSRLSDHVLLEEKERVRRPDGSGSSRSGTIKRRGGNKANMFQSVHRKKKKCRCGDGVRFEEEEKDVIVSIYTLHPVVPSHEIKYRDLMDGTRTIYRQFLKQSDGCLREIRGGGNILMLHDHASSTGSEGTSF</sequence>
<evidence type="ECO:0000256" key="2">
    <source>
        <dbReference type="SAM" id="Phobius"/>
    </source>
</evidence>